<evidence type="ECO:0000256" key="3">
    <source>
        <dbReference type="ARBA" id="ARBA00012211"/>
    </source>
</evidence>
<dbReference type="GO" id="GO:0008763">
    <property type="term" value="F:UDP-N-acetylmuramate-L-alanine ligase activity"/>
    <property type="evidence" value="ECO:0007669"/>
    <property type="project" value="UniProtKB-UniRule"/>
</dbReference>
<evidence type="ECO:0000256" key="10">
    <source>
        <dbReference type="ARBA" id="ARBA00022984"/>
    </source>
</evidence>
<dbReference type="SUPFAM" id="SSF51984">
    <property type="entry name" value="MurCD N-terminal domain"/>
    <property type="match status" value="1"/>
</dbReference>
<evidence type="ECO:0000256" key="8">
    <source>
        <dbReference type="ARBA" id="ARBA00022840"/>
    </source>
</evidence>
<evidence type="ECO:0000256" key="4">
    <source>
        <dbReference type="ARBA" id="ARBA00022490"/>
    </source>
</evidence>
<evidence type="ECO:0000256" key="9">
    <source>
        <dbReference type="ARBA" id="ARBA00022960"/>
    </source>
</evidence>
<evidence type="ECO:0000256" key="13">
    <source>
        <dbReference type="ARBA" id="ARBA00047833"/>
    </source>
</evidence>
<comment type="subcellular location">
    <subcellularLocation>
        <location evidence="1 14">Cytoplasm</location>
    </subcellularLocation>
</comment>
<keyword evidence="6 14" id="KW-0132">Cell division</keyword>
<evidence type="ECO:0000256" key="11">
    <source>
        <dbReference type="ARBA" id="ARBA00023306"/>
    </source>
</evidence>
<evidence type="ECO:0000256" key="7">
    <source>
        <dbReference type="ARBA" id="ARBA00022741"/>
    </source>
</evidence>
<dbReference type="InterPro" id="IPR050061">
    <property type="entry name" value="MurCDEF_pg_biosynth"/>
</dbReference>
<evidence type="ECO:0000256" key="12">
    <source>
        <dbReference type="ARBA" id="ARBA00023316"/>
    </source>
</evidence>
<comment type="catalytic activity">
    <reaction evidence="13 14">
        <text>UDP-N-acetyl-alpha-D-muramate + L-alanine + ATP = UDP-N-acetyl-alpha-D-muramoyl-L-alanine + ADP + phosphate + H(+)</text>
        <dbReference type="Rhea" id="RHEA:23372"/>
        <dbReference type="ChEBI" id="CHEBI:15378"/>
        <dbReference type="ChEBI" id="CHEBI:30616"/>
        <dbReference type="ChEBI" id="CHEBI:43474"/>
        <dbReference type="ChEBI" id="CHEBI:57972"/>
        <dbReference type="ChEBI" id="CHEBI:70757"/>
        <dbReference type="ChEBI" id="CHEBI:83898"/>
        <dbReference type="ChEBI" id="CHEBI:456216"/>
        <dbReference type="EC" id="6.3.2.8"/>
    </reaction>
</comment>
<dbReference type="InterPro" id="IPR000713">
    <property type="entry name" value="Mur_ligase_N"/>
</dbReference>
<dbReference type="HAMAP" id="MF_00046">
    <property type="entry name" value="MurC"/>
    <property type="match status" value="1"/>
</dbReference>
<dbReference type="SUPFAM" id="SSF53623">
    <property type="entry name" value="MurD-like peptide ligases, catalytic domain"/>
    <property type="match status" value="1"/>
</dbReference>
<reference evidence="18 19" key="1">
    <citation type="submission" date="2019-03" db="EMBL/GenBank/DDBJ databases">
        <title>Algoriphagus sp. nov, a new strain isolated from root system soil of mangrove plant Kandelia.</title>
        <authorList>
            <person name="Yin Q."/>
            <person name="Wang K."/>
            <person name="Song Z."/>
        </authorList>
    </citation>
    <scope>NUCLEOTIDE SEQUENCE [LARGE SCALE GENOMIC DNA]</scope>
    <source>
        <strain evidence="18 19">XY-J91</strain>
    </source>
</reference>
<keyword evidence="9 14" id="KW-0133">Cell shape</keyword>
<evidence type="ECO:0000313" key="19">
    <source>
        <dbReference type="Proteomes" id="UP000297647"/>
    </source>
</evidence>
<dbReference type="GO" id="GO:0051301">
    <property type="term" value="P:cell division"/>
    <property type="evidence" value="ECO:0007669"/>
    <property type="project" value="UniProtKB-KW"/>
</dbReference>
<evidence type="ECO:0000256" key="1">
    <source>
        <dbReference type="ARBA" id="ARBA00004496"/>
    </source>
</evidence>
<feature type="binding site" evidence="14">
    <location>
        <begin position="120"/>
        <end position="126"/>
    </location>
    <ligand>
        <name>ATP</name>
        <dbReference type="ChEBI" id="CHEBI:30616"/>
    </ligand>
</feature>
<evidence type="ECO:0000256" key="5">
    <source>
        <dbReference type="ARBA" id="ARBA00022598"/>
    </source>
</evidence>
<proteinExistence type="inferred from homology"/>
<keyword evidence="10 14" id="KW-0573">Peptidoglycan synthesis</keyword>
<evidence type="ECO:0000256" key="2">
    <source>
        <dbReference type="ARBA" id="ARBA00004752"/>
    </source>
</evidence>
<evidence type="ECO:0000259" key="16">
    <source>
        <dbReference type="Pfam" id="PF02875"/>
    </source>
</evidence>
<dbReference type="GO" id="GO:0009252">
    <property type="term" value="P:peptidoglycan biosynthetic process"/>
    <property type="evidence" value="ECO:0007669"/>
    <property type="project" value="UniProtKB-UniRule"/>
</dbReference>
<dbReference type="AlphaFoldDB" id="A0A4Y9QUE4"/>
<keyword evidence="11 14" id="KW-0131">Cell cycle</keyword>
<dbReference type="EMBL" id="SPSB01000002">
    <property type="protein sequence ID" value="TFV96129.1"/>
    <property type="molecule type" value="Genomic_DNA"/>
</dbReference>
<dbReference type="OrthoDB" id="9804126at2"/>
<feature type="domain" description="Mur ligase central" evidence="17">
    <location>
        <begin position="118"/>
        <end position="300"/>
    </location>
</feature>
<dbReference type="InterPro" id="IPR004101">
    <property type="entry name" value="Mur_ligase_C"/>
</dbReference>
<dbReference type="Gene3D" id="3.90.190.20">
    <property type="entry name" value="Mur ligase, C-terminal domain"/>
    <property type="match status" value="1"/>
</dbReference>
<dbReference type="PANTHER" id="PTHR43445:SF3">
    <property type="entry name" value="UDP-N-ACETYLMURAMATE--L-ALANINE LIGASE"/>
    <property type="match status" value="1"/>
</dbReference>
<organism evidence="18 19">
    <name type="scientific">Algoriphagus kandeliae</name>
    <dbReference type="NCBI Taxonomy" id="2562278"/>
    <lineage>
        <taxon>Bacteria</taxon>
        <taxon>Pseudomonadati</taxon>
        <taxon>Bacteroidota</taxon>
        <taxon>Cytophagia</taxon>
        <taxon>Cytophagales</taxon>
        <taxon>Cyclobacteriaceae</taxon>
        <taxon>Algoriphagus</taxon>
    </lineage>
</organism>
<dbReference type="InterPro" id="IPR036565">
    <property type="entry name" value="Mur-like_cat_sf"/>
</dbReference>
<keyword evidence="5 14" id="KW-0436">Ligase</keyword>
<evidence type="ECO:0000313" key="18">
    <source>
        <dbReference type="EMBL" id="TFV96129.1"/>
    </source>
</evidence>
<dbReference type="InterPro" id="IPR005758">
    <property type="entry name" value="UDP-N-AcMur_Ala_ligase_MurC"/>
</dbReference>
<evidence type="ECO:0000256" key="6">
    <source>
        <dbReference type="ARBA" id="ARBA00022618"/>
    </source>
</evidence>
<dbReference type="Gene3D" id="3.40.50.720">
    <property type="entry name" value="NAD(P)-binding Rossmann-like Domain"/>
    <property type="match status" value="1"/>
</dbReference>
<dbReference type="Pfam" id="PF02875">
    <property type="entry name" value="Mur_ligase_C"/>
    <property type="match status" value="1"/>
</dbReference>
<dbReference type="GO" id="GO:0008360">
    <property type="term" value="P:regulation of cell shape"/>
    <property type="evidence" value="ECO:0007669"/>
    <property type="project" value="UniProtKB-KW"/>
</dbReference>
<evidence type="ECO:0000259" key="15">
    <source>
        <dbReference type="Pfam" id="PF01225"/>
    </source>
</evidence>
<dbReference type="PANTHER" id="PTHR43445">
    <property type="entry name" value="UDP-N-ACETYLMURAMATE--L-ALANINE LIGASE-RELATED"/>
    <property type="match status" value="1"/>
</dbReference>
<gene>
    <name evidence="14" type="primary">murC</name>
    <name evidence="18" type="ORF">E4S40_07845</name>
</gene>
<feature type="domain" description="Mur ligase N-terminal catalytic" evidence="15">
    <location>
        <begin position="9"/>
        <end position="114"/>
    </location>
</feature>
<keyword evidence="4 14" id="KW-0963">Cytoplasm</keyword>
<dbReference type="NCBIfam" id="TIGR01082">
    <property type="entry name" value="murC"/>
    <property type="match status" value="1"/>
</dbReference>
<dbReference type="GO" id="GO:0005737">
    <property type="term" value="C:cytoplasm"/>
    <property type="evidence" value="ECO:0007669"/>
    <property type="project" value="UniProtKB-SubCell"/>
</dbReference>
<dbReference type="SUPFAM" id="SSF53244">
    <property type="entry name" value="MurD-like peptide ligases, peptide-binding domain"/>
    <property type="match status" value="1"/>
</dbReference>
<comment type="pathway">
    <text evidence="2 14">Cell wall biogenesis; peptidoglycan biosynthesis.</text>
</comment>
<dbReference type="EC" id="6.3.2.8" evidence="3 14"/>
<dbReference type="Gene3D" id="3.40.1190.10">
    <property type="entry name" value="Mur-like, catalytic domain"/>
    <property type="match status" value="1"/>
</dbReference>
<protein>
    <recommendedName>
        <fullName evidence="3 14">UDP-N-acetylmuramate--L-alanine ligase</fullName>
        <ecNumber evidence="3 14">6.3.2.8</ecNumber>
    </recommendedName>
    <alternativeName>
        <fullName evidence="14">UDP-N-acetylmuramoyl-L-alanine synthetase</fullName>
    </alternativeName>
</protein>
<dbReference type="InterPro" id="IPR036615">
    <property type="entry name" value="Mur_ligase_C_dom_sf"/>
</dbReference>
<evidence type="ECO:0000256" key="14">
    <source>
        <dbReference type="HAMAP-Rule" id="MF_00046"/>
    </source>
</evidence>
<dbReference type="UniPathway" id="UPA00219"/>
<keyword evidence="12 14" id="KW-0961">Cell wall biogenesis/degradation</keyword>
<keyword evidence="8 14" id="KW-0067">ATP-binding</keyword>
<dbReference type="RefSeq" id="WP_135072786.1">
    <property type="nucleotide sequence ID" value="NZ_SPSB01000002.1"/>
</dbReference>
<sequence>MKLEGIHSVYFLGIGGIGMSALARWFHQAGYAVAGYDRTPSPLTDELFEEGIKISFEDQISAVPEKYINEKKGLLVVWTPAIPKDSVLYQFFTSGGFAMKKRSEVLGMITADHYTIAVAGTHGKTTTSSLIAHLLKSAGKPVTAFLGGITQNYQSNLILNTTKEATIMVVEADEFDRSFLRLHPDVEVVTSADPDHLDIYGDEETILEGFREFIKLLQKKGKLLIQEKAAAKIGTENLPQKGVKIYGLRSATGIHAENVQARPGSFAFDYEDGKVQIKNLELFIPGFHNVENALSAIAIALDHGLSPMEIKAGLASFRGVKRRFEILVQEGGKVYIDDYAHHPEEIRACLSSVRAMYPGKKLTVVFQPHLFSRTRDFAEGFSESLSLADQVLLLDIYPARELPIPGVSSEMLFDDIHTADKKIASKEKVFEVLEEWNPELLVTMGAGDIDRLVPKVKDWMRSRLKPELL</sequence>
<accession>A0A4Y9QUE4</accession>
<feature type="domain" description="Mur ligase C-terminal" evidence="16">
    <location>
        <begin position="322"/>
        <end position="446"/>
    </location>
</feature>
<evidence type="ECO:0000259" key="17">
    <source>
        <dbReference type="Pfam" id="PF08245"/>
    </source>
</evidence>
<dbReference type="GO" id="GO:0071555">
    <property type="term" value="P:cell wall organization"/>
    <property type="evidence" value="ECO:0007669"/>
    <property type="project" value="UniProtKB-KW"/>
</dbReference>
<comment type="function">
    <text evidence="14">Cell wall formation.</text>
</comment>
<dbReference type="Pfam" id="PF08245">
    <property type="entry name" value="Mur_ligase_M"/>
    <property type="match status" value="1"/>
</dbReference>
<keyword evidence="7 14" id="KW-0547">Nucleotide-binding</keyword>
<dbReference type="GO" id="GO:0005524">
    <property type="term" value="F:ATP binding"/>
    <property type="evidence" value="ECO:0007669"/>
    <property type="project" value="UniProtKB-UniRule"/>
</dbReference>
<name>A0A4Y9QUE4_9BACT</name>
<comment type="caution">
    <text evidence="18">The sequence shown here is derived from an EMBL/GenBank/DDBJ whole genome shotgun (WGS) entry which is preliminary data.</text>
</comment>
<dbReference type="InterPro" id="IPR013221">
    <property type="entry name" value="Mur_ligase_cen"/>
</dbReference>
<comment type="similarity">
    <text evidence="14">Belongs to the MurCDEF family.</text>
</comment>
<dbReference type="Pfam" id="PF01225">
    <property type="entry name" value="Mur_ligase"/>
    <property type="match status" value="1"/>
</dbReference>
<keyword evidence="19" id="KW-1185">Reference proteome</keyword>
<dbReference type="Proteomes" id="UP000297647">
    <property type="component" value="Unassembled WGS sequence"/>
</dbReference>